<gene>
    <name evidence="1" type="primary">katG1</name>
    <name evidence="1" type="ORF">SPIL2461_LOCUS11141</name>
</gene>
<comment type="caution">
    <text evidence="1">The sequence shown here is derived from an EMBL/GenBank/DDBJ whole genome shotgun (WGS) entry which is preliminary data.</text>
</comment>
<dbReference type="AlphaFoldDB" id="A0A812RVI5"/>
<accession>A0A812RVI5</accession>
<dbReference type="Proteomes" id="UP000649617">
    <property type="component" value="Unassembled WGS sequence"/>
</dbReference>
<protein>
    <submittedName>
        <fullName evidence="1">KatG1 protein</fullName>
    </submittedName>
</protein>
<organism evidence="1 2">
    <name type="scientific">Symbiodinium pilosum</name>
    <name type="common">Dinoflagellate</name>
    <dbReference type="NCBI Taxonomy" id="2952"/>
    <lineage>
        <taxon>Eukaryota</taxon>
        <taxon>Sar</taxon>
        <taxon>Alveolata</taxon>
        <taxon>Dinophyceae</taxon>
        <taxon>Suessiales</taxon>
        <taxon>Symbiodiniaceae</taxon>
        <taxon>Symbiodinium</taxon>
    </lineage>
</organism>
<evidence type="ECO:0000313" key="1">
    <source>
        <dbReference type="EMBL" id="CAE7454235.1"/>
    </source>
</evidence>
<dbReference type="EMBL" id="CAJNIZ010021646">
    <property type="protein sequence ID" value="CAE7454235.1"/>
    <property type="molecule type" value="Genomic_DNA"/>
</dbReference>
<evidence type="ECO:0000313" key="2">
    <source>
        <dbReference type="Proteomes" id="UP000649617"/>
    </source>
</evidence>
<reference evidence="1" key="1">
    <citation type="submission" date="2021-02" db="EMBL/GenBank/DDBJ databases">
        <authorList>
            <person name="Dougan E. K."/>
            <person name="Rhodes N."/>
            <person name="Thang M."/>
            <person name="Chan C."/>
        </authorList>
    </citation>
    <scope>NUCLEOTIDE SEQUENCE</scope>
</reference>
<sequence>DEEGRIFLDLDPAQFRSVLDWAFEGAEERRRAPETSEPQTWGLELLLRFLGLADDPATVVGEPKVKLDPEDGAICTYTEILCKYGKEFTAEEI</sequence>
<dbReference type="OrthoDB" id="411026at2759"/>
<feature type="non-terminal residue" evidence="1">
    <location>
        <position position="1"/>
    </location>
</feature>
<feature type="non-terminal residue" evidence="1">
    <location>
        <position position="93"/>
    </location>
</feature>
<proteinExistence type="predicted"/>
<name>A0A812RVI5_SYMPI</name>
<keyword evidence="2" id="KW-1185">Reference proteome</keyword>